<proteinExistence type="predicted"/>
<dbReference type="Proteomes" id="UP001732700">
    <property type="component" value="Chromosome 3A"/>
</dbReference>
<name>A0ACD5VFN7_AVESA</name>
<evidence type="ECO:0000313" key="1">
    <source>
        <dbReference type="EnsemblPlants" id="AVESA.00010b.r2.3AG0442570.1.CDS.1"/>
    </source>
</evidence>
<accession>A0ACD5VFN7</accession>
<organism evidence="1 2">
    <name type="scientific">Avena sativa</name>
    <name type="common">Oat</name>
    <dbReference type="NCBI Taxonomy" id="4498"/>
    <lineage>
        <taxon>Eukaryota</taxon>
        <taxon>Viridiplantae</taxon>
        <taxon>Streptophyta</taxon>
        <taxon>Embryophyta</taxon>
        <taxon>Tracheophyta</taxon>
        <taxon>Spermatophyta</taxon>
        <taxon>Magnoliopsida</taxon>
        <taxon>Liliopsida</taxon>
        <taxon>Poales</taxon>
        <taxon>Poaceae</taxon>
        <taxon>BOP clade</taxon>
        <taxon>Pooideae</taxon>
        <taxon>Poodae</taxon>
        <taxon>Poeae</taxon>
        <taxon>Poeae Chloroplast Group 1 (Aveneae type)</taxon>
        <taxon>Aveninae</taxon>
        <taxon>Avena</taxon>
    </lineage>
</organism>
<evidence type="ECO:0000313" key="2">
    <source>
        <dbReference type="Proteomes" id="UP001732700"/>
    </source>
</evidence>
<reference evidence="1" key="2">
    <citation type="submission" date="2025-09" db="UniProtKB">
        <authorList>
            <consortium name="EnsemblPlants"/>
        </authorList>
    </citation>
    <scope>IDENTIFICATION</scope>
</reference>
<sequence>MDWSGLPLDVLIEIAVRLTVADWLSFGDVCTAWKQAAETASSSGLRPKQEPPWLMLAGGGADLAVADFMSLSDGRRRSIALPKPAIQKRAWFGSANGWLVTVDDECALHLLNPITGAQLPLPSISTMGFFQVLPRNESNKVFRVVFDRRSFQALHFPGLDHSYLPASPEELPADDFLVTFVRRAVPWWDPLTGDYFVLMIHGPSNKLAFARERDTKWVVLPSKYHYNDAILYRGHFYTVTDCGLVQVWEPDGATFRPRLAAPKHAGIHDFTSYPYLRKYLAESPDGRLMIIWRERSSVRDSSESEEEEEEEKEDDEHDDPMDNDAQGYNSPHRSYNEDCVQTLEPADPTVLFRVFVLDERHGGSQWTEVDDLGGATLFIGYNSAVFFPNDRTPGLLADCIYFTEDHYVYSWRRKHKPRDMGVFDMKTSMVKPIHLFSDEHYKSWPPPIWITPCI</sequence>
<protein>
    <submittedName>
        <fullName evidence="1">Uncharacterized protein</fullName>
    </submittedName>
</protein>
<reference evidence="1" key="1">
    <citation type="submission" date="2021-05" db="EMBL/GenBank/DDBJ databases">
        <authorList>
            <person name="Scholz U."/>
            <person name="Mascher M."/>
            <person name="Fiebig A."/>
        </authorList>
    </citation>
    <scope>NUCLEOTIDE SEQUENCE [LARGE SCALE GENOMIC DNA]</scope>
</reference>
<dbReference type="EnsemblPlants" id="AVESA.00010b.r2.3AG0442570.1">
    <property type="protein sequence ID" value="AVESA.00010b.r2.3AG0442570.1.CDS.1"/>
    <property type="gene ID" value="AVESA.00010b.r2.3AG0442570"/>
</dbReference>
<keyword evidence="2" id="KW-1185">Reference proteome</keyword>